<dbReference type="FunFam" id="3.80.10.10:FF:002237">
    <property type="entry name" value="Uncharacterized protein"/>
    <property type="match status" value="1"/>
</dbReference>
<accession>A0A9J7N612</accession>
<dbReference type="PANTHER" id="PTHR13318">
    <property type="entry name" value="PARTNER OF PAIRED, ISOFORM B-RELATED"/>
    <property type="match status" value="1"/>
</dbReference>
<name>A0A9J7N612_BRAFL</name>
<dbReference type="InterPro" id="IPR032675">
    <property type="entry name" value="LRR_dom_sf"/>
</dbReference>
<dbReference type="OMA" id="CDCFDDI"/>
<dbReference type="InterPro" id="IPR006553">
    <property type="entry name" value="Leu-rich_rpt_Cys-con_subtyp"/>
</dbReference>
<dbReference type="GeneID" id="118426083"/>
<evidence type="ECO:0000313" key="1">
    <source>
        <dbReference type="Proteomes" id="UP000001554"/>
    </source>
</evidence>
<organism evidence="1 2">
    <name type="scientific">Branchiostoma floridae</name>
    <name type="common">Florida lancelet</name>
    <name type="synonym">Amphioxus</name>
    <dbReference type="NCBI Taxonomy" id="7739"/>
    <lineage>
        <taxon>Eukaryota</taxon>
        <taxon>Metazoa</taxon>
        <taxon>Chordata</taxon>
        <taxon>Cephalochordata</taxon>
        <taxon>Leptocardii</taxon>
        <taxon>Amphioxiformes</taxon>
        <taxon>Branchiostomatidae</taxon>
        <taxon>Branchiostoma</taxon>
    </lineage>
</organism>
<reference evidence="1" key="1">
    <citation type="journal article" date="2020" name="Nat. Ecol. Evol.">
        <title>Deeply conserved synteny resolves early events in vertebrate evolution.</title>
        <authorList>
            <person name="Simakov O."/>
            <person name="Marletaz F."/>
            <person name="Yue J.X."/>
            <person name="O'Connell B."/>
            <person name="Jenkins J."/>
            <person name="Brandt A."/>
            <person name="Calef R."/>
            <person name="Tung C.H."/>
            <person name="Huang T.K."/>
            <person name="Schmutz J."/>
            <person name="Satoh N."/>
            <person name="Yu J.K."/>
            <person name="Putnam N.H."/>
            <person name="Green R.E."/>
            <person name="Rokhsar D.S."/>
        </authorList>
    </citation>
    <scope>NUCLEOTIDE SEQUENCE [LARGE SCALE GENOMIC DNA]</scope>
    <source>
        <strain evidence="1">S238N-H82</strain>
    </source>
</reference>
<dbReference type="Gene3D" id="3.80.10.10">
    <property type="entry name" value="Ribonuclease Inhibitor"/>
    <property type="match status" value="1"/>
</dbReference>
<evidence type="ECO:0000313" key="2">
    <source>
        <dbReference type="RefSeq" id="XP_035691235.1"/>
    </source>
</evidence>
<gene>
    <name evidence="2" type="primary">LOC118426083</name>
</gene>
<dbReference type="OrthoDB" id="16120at2759"/>
<dbReference type="KEGG" id="bfo:118426083"/>
<proteinExistence type="predicted"/>
<dbReference type="RefSeq" id="XP_035691235.1">
    <property type="nucleotide sequence ID" value="XM_035835342.1"/>
</dbReference>
<dbReference type="PANTHER" id="PTHR13318:SF247">
    <property type="entry name" value="GH16156P"/>
    <property type="match status" value="1"/>
</dbReference>
<dbReference type="FunFam" id="3.80.10.10:FF:001439">
    <property type="entry name" value="Uncharacterized protein"/>
    <property type="match status" value="1"/>
</dbReference>
<reference evidence="2" key="2">
    <citation type="submission" date="2025-08" db="UniProtKB">
        <authorList>
            <consortium name="RefSeq"/>
        </authorList>
    </citation>
    <scope>IDENTIFICATION</scope>
    <source>
        <strain evidence="2">S238N-H82</strain>
        <tissue evidence="2">Testes</tissue>
    </source>
</reference>
<dbReference type="AlphaFoldDB" id="A0A9J7N612"/>
<keyword evidence="1" id="KW-1185">Reference proteome</keyword>
<dbReference type="Proteomes" id="UP000001554">
    <property type="component" value="Chromosome 11"/>
</dbReference>
<sequence>MQCRMPLLKSPPTLQTSCLEVVCRQPQEEWNRPHITTWLPKITSNTGQPYNISANLYQALFDHLVQSERLQPWHLEYVAHESLKNLRFENCKNILDNDTALLISMRCPNLQDVFLNSCTQMPLLAVSFLTCSFPQLRILDITSTKADDQAMAMMANECPELQKLDMSSTNVTDIGLFELCGLRESGKGCKKINRLMIHNIQVTLFGLSYVIKALKQLVQLGTDLNTGLVLYGIYHDYLLYDLPLSPLKLDNVSFSSQLLDSLPVPASYIQALKLCPNLTILTLRSAMLENVDEEIVQSLSLLGHLEVEEEEYRQLTFQTEVVPFLSKVGAKLQTLTFTGFSDVDLLAVSVHCPNVIDITLENVQGFAEQPAQQLKDSAFEDLDSLIIMINDEVPQEPVKYQLERVLKNSPKLTLLHLWGVDCFTDDFMTNIMKYNKFESLRSLRLIECHGVSRKTIEALMDTADYFCEVIVDTCDKLKKSDLEDIKKLAATKNLSFSVIQSWGRPMETNNGEAQWAAM</sequence>
<protein>
    <submittedName>
        <fullName evidence="2">Uncharacterized protein LOC118426083 isoform X1</fullName>
    </submittedName>
</protein>
<dbReference type="SUPFAM" id="SSF52047">
    <property type="entry name" value="RNI-like"/>
    <property type="match status" value="1"/>
</dbReference>
<dbReference type="SMART" id="SM00367">
    <property type="entry name" value="LRR_CC"/>
    <property type="match status" value="4"/>
</dbReference>